<dbReference type="InterPro" id="IPR047590">
    <property type="entry name" value="FtsX_proteobact-type"/>
</dbReference>
<feature type="transmembrane region" description="Helical" evidence="13">
    <location>
        <begin position="273"/>
        <end position="294"/>
    </location>
</feature>
<reference evidence="16" key="1">
    <citation type="submission" date="2015-10" db="EMBL/GenBank/DDBJ databases">
        <authorList>
            <person name="Gilbert D.G."/>
        </authorList>
    </citation>
    <scope>NUCLEOTIDE SEQUENCE</scope>
</reference>
<dbReference type="InterPro" id="IPR003838">
    <property type="entry name" value="ABC3_permease_C"/>
</dbReference>
<dbReference type="InterPro" id="IPR004513">
    <property type="entry name" value="FtsX"/>
</dbReference>
<keyword evidence="6" id="KW-0997">Cell inner membrane</keyword>
<keyword evidence="9 13" id="KW-1133">Transmembrane helix</keyword>
<feature type="transmembrane region" description="Helical" evidence="13">
    <location>
        <begin position="220"/>
        <end position="240"/>
    </location>
</feature>
<keyword evidence="11" id="KW-0131">Cell cycle</keyword>
<evidence type="ECO:0000256" key="12">
    <source>
        <dbReference type="SAM" id="MobiDB-lite"/>
    </source>
</evidence>
<feature type="transmembrane region" description="Helical" evidence="13">
    <location>
        <begin position="314"/>
        <end position="338"/>
    </location>
</feature>
<comment type="similarity">
    <text evidence="2">Belongs to the ABC-4 integral membrane protein family. FtsX subfamily.</text>
</comment>
<keyword evidence="10 13" id="KW-0472">Membrane</keyword>
<evidence type="ECO:0000256" key="8">
    <source>
        <dbReference type="ARBA" id="ARBA00022692"/>
    </source>
</evidence>
<evidence type="ECO:0000256" key="2">
    <source>
        <dbReference type="ARBA" id="ARBA00007379"/>
    </source>
</evidence>
<evidence type="ECO:0000256" key="5">
    <source>
        <dbReference type="ARBA" id="ARBA00022475"/>
    </source>
</evidence>
<evidence type="ECO:0000259" key="15">
    <source>
        <dbReference type="Pfam" id="PF18075"/>
    </source>
</evidence>
<keyword evidence="8 13" id="KW-0812">Transmembrane</keyword>
<evidence type="ECO:0000259" key="14">
    <source>
        <dbReference type="Pfam" id="PF02687"/>
    </source>
</evidence>
<dbReference type="EMBL" id="CZQC01000006">
    <property type="protein sequence ID" value="CUS40253.1"/>
    <property type="molecule type" value="Genomic_DNA"/>
</dbReference>
<evidence type="ECO:0000256" key="9">
    <source>
        <dbReference type="ARBA" id="ARBA00022989"/>
    </source>
</evidence>
<comment type="subunit">
    <text evidence="3">Forms a membrane-associated complex with FtsE.</text>
</comment>
<accession>A0A160T9Q3</accession>
<evidence type="ECO:0000256" key="11">
    <source>
        <dbReference type="ARBA" id="ARBA00023306"/>
    </source>
</evidence>
<dbReference type="AlphaFoldDB" id="A0A160T9Q3"/>
<feature type="transmembrane region" description="Helical" evidence="13">
    <location>
        <begin position="72"/>
        <end position="92"/>
    </location>
</feature>
<dbReference type="Pfam" id="PF18075">
    <property type="entry name" value="FtsX_ECD"/>
    <property type="match status" value="1"/>
</dbReference>
<dbReference type="PIRSF" id="PIRSF003097">
    <property type="entry name" value="FtsX"/>
    <property type="match status" value="1"/>
</dbReference>
<evidence type="ECO:0000256" key="7">
    <source>
        <dbReference type="ARBA" id="ARBA00022618"/>
    </source>
</evidence>
<dbReference type="InterPro" id="IPR040690">
    <property type="entry name" value="FtsX_ECD"/>
</dbReference>
<evidence type="ECO:0000256" key="1">
    <source>
        <dbReference type="ARBA" id="ARBA00004429"/>
    </source>
</evidence>
<name>A0A160T9Q3_9ZZZZ</name>
<evidence type="ECO:0000313" key="16">
    <source>
        <dbReference type="EMBL" id="CUS40253.1"/>
    </source>
</evidence>
<dbReference type="GO" id="GO:0032153">
    <property type="term" value="C:cell division site"/>
    <property type="evidence" value="ECO:0007669"/>
    <property type="project" value="TreeGrafter"/>
</dbReference>
<gene>
    <name evidence="16" type="ORF">MGWOODY_Tha944</name>
</gene>
<proteinExistence type="inferred from homology"/>
<evidence type="ECO:0000256" key="13">
    <source>
        <dbReference type="SAM" id="Phobius"/>
    </source>
</evidence>
<dbReference type="PANTHER" id="PTHR47755:SF1">
    <property type="entry name" value="CELL DIVISION PROTEIN FTSX"/>
    <property type="match status" value="1"/>
</dbReference>
<feature type="domain" description="FtsX extracellular" evidence="15">
    <location>
        <begin position="108"/>
        <end position="200"/>
    </location>
</feature>
<evidence type="ECO:0000256" key="6">
    <source>
        <dbReference type="ARBA" id="ARBA00022519"/>
    </source>
</evidence>
<comment type="subcellular location">
    <subcellularLocation>
        <location evidence="1">Cell inner membrane</location>
        <topology evidence="1">Multi-pass membrane protein</topology>
    </subcellularLocation>
</comment>
<evidence type="ECO:0000256" key="3">
    <source>
        <dbReference type="ARBA" id="ARBA00011160"/>
    </source>
</evidence>
<dbReference type="GO" id="GO:0051301">
    <property type="term" value="P:cell division"/>
    <property type="evidence" value="ECO:0007669"/>
    <property type="project" value="UniProtKB-KW"/>
</dbReference>
<evidence type="ECO:0000256" key="4">
    <source>
        <dbReference type="ARBA" id="ARBA00021907"/>
    </source>
</evidence>
<dbReference type="GO" id="GO:0005886">
    <property type="term" value="C:plasma membrane"/>
    <property type="evidence" value="ECO:0007669"/>
    <property type="project" value="UniProtKB-SubCell"/>
</dbReference>
<dbReference type="Pfam" id="PF02687">
    <property type="entry name" value="FtsX"/>
    <property type="match status" value="1"/>
</dbReference>
<dbReference type="PANTHER" id="PTHR47755">
    <property type="entry name" value="CELL DIVISION PROTEIN FTSX"/>
    <property type="match status" value="1"/>
</dbReference>
<organism evidence="16">
    <name type="scientific">hydrothermal vent metagenome</name>
    <dbReference type="NCBI Taxonomy" id="652676"/>
    <lineage>
        <taxon>unclassified sequences</taxon>
        <taxon>metagenomes</taxon>
        <taxon>ecological metagenomes</taxon>
    </lineage>
</organism>
<dbReference type="Gene3D" id="3.30.70.3040">
    <property type="match status" value="1"/>
</dbReference>
<keyword evidence="5" id="KW-1003">Cell membrane</keyword>
<keyword evidence="7 16" id="KW-0132">Cell division</keyword>
<feature type="region of interest" description="Disordered" evidence="12">
    <location>
        <begin position="1"/>
        <end position="36"/>
    </location>
</feature>
<evidence type="ECO:0000256" key="10">
    <source>
        <dbReference type="ARBA" id="ARBA00023136"/>
    </source>
</evidence>
<feature type="domain" description="ABC3 transporter permease C-terminal" evidence="14">
    <location>
        <begin position="223"/>
        <end position="337"/>
    </location>
</feature>
<protein>
    <recommendedName>
        <fullName evidence="4">Cell division protein FtsX</fullName>
    </recommendedName>
</protein>
<dbReference type="NCBIfam" id="TIGR00439">
    <property type="entry name" value="FtsX_Gneg"/>
    <property type="match status" value="1"/>
</dbReference>
<sequence>MAKPGASRNTPPVKKSAIAKMAPATNKGGKNNAGASMQNMGFRDQISSYAAHHQLVAVETLMRLWANPMSSVLTWLVIAIALTLPGALWISLDNLSQLSGRFQASGSITVYLVPGTAITDGQTTQKTIAGLSHVVDTRFIDADTALEEFRTTSGLKDALDLLPSNPLPPVIVVEPQLGTPQAQVLALGKSIERLPFVDVVELDTAWLERLLALLALSERIIWVMGALLALAIVLVVGNTIRLSIAARVDEIRVVKLVGGTNAWVRRPFLYTGLWFGMVGGLMAWVLLAICWLLVSGPVEDLAQLYGSTFSLAPLSASAALFLLFSAMFLGWLGAWWSVHRHLDQIEP</sequence>